<dbReference type="GO" id="GO:0003676">
    <property type="term" value="F:nucleic acid binding"/>
    <property type="evidence" value="ECO:0007669"/>
    <property type="project" value="InterPro"/>
</dbReference>
<dbReference type="Gene3D" id="3.30.420.10">
    <property type="entry name" value="Ribonuclease H-like superfamily/Ribonuclease H"/>
    <property type="match status" value="1"/>
</dbReference>
<evidence type="ECO:0000256" key="2">
    <source>
        <dbReference type="ARBA" id="ARBA00035032"/>
    </source>
</evidence>
<keyword evidence="5" id="KW-1185">Reference proteome</keyword>
<feature type="non-terminal residue" evidence="4">
    <location>
        <position position="1"/>
    </location>
</feature>
<dbReference type="SUPFAM" id="SSF53098">
    <property type="entry name" value="Ribonuclease H-like"/>
    <property type="match status" value="1"/>
</dbReference>
<dbReference type="AlphaFoldDB" id="A0A6L9LJ92"/>
<protein>
    <recommendedName>
        <fullName evidence="2">Protein argonaute</fullName>
    </recommendedName>
</protein>
<dbReference type="Pfam" id="PF02171">
    <property type="entry name" value="Piwi"/>
    <property type="match status" value="1"/>
</dbReference>
<dbReference type="PROSITE" id="PS50822">
    <property type="entry name" value="PIWI"/>
    <property type="match status" value="1"/>
</dbReference>
<gene>
    <name evidence="4" type="ORF">GK108_30920</name>
</gene>
<dbReference type="InterPro" id="IPR012337">
    <property type="entry name" value="RNaseH-like_sf"/>
</dbReference>
<organism evidence="4 5">
    <name type="scientific">Spirosoma terrae</name>
    <dbReference type="NCBI Taxonomy" id="1968276"/>
    <lineage>
        <taxon>Bacteria</taxon>
        <taxon>Pseudomonadati</taxon>
        <taxon>Bacteroidota</taxon>
        <taxon>Cytophagia</taxon>
        <taxon>Cytophagales</taxon>
        <taxon>Cytophagaceae</taxon>
        <taxon>Spirosoma</taxon>
    </lineage>
</organism>
<name>A0A6L9LJ92_9BACT</name>
<comment type="similarity">
    <text evidence="1">Belongs to the argonaute family. Long pAgo subfamily.</text>
</comment>
<evidence type="ECO:0000313" key="4">
    <source>
        <dbReference type="EMBL" id="NDU99331.1"/>
    </source>
</evidence>
<dbReference type="InterPro" id="IPR036397">
    <property type="entry name" value="RNaseH_sf"/>
</dbReference>
<accession>A0A6L9LJ92</accession>
<dbReference type="SMART" id="SM00950">
    <property type="entry name" value="Piwi"/>
    <property type="match status" value="1"/>
</dbReference>
<dbReference type="EMBL" id="JAAFZH010000035">
    <property type="protein sequence ID" value="NDU99331.1"/>
    <property type="molecule type" value="Genomic_DNA"/>
</dbReference>
<dbReference type="RefSeq" id="WP_163955463.1">
    <property type="nucleotide sequence ID" value="NZ_JAAFZH010000035.1"/>
</dbReference>
<dbReference type="Proteomes" id="UP000474175">
    <property type="component" value="Unassembled WGS sequence"/>
</dbReference>
<evidence type="ECO:0000259" key="3">
    <source>
        <dbReference type="PROSITE" id="PS50822"/>
    </source>
</evidence>
<dbReference type="InterPro" id="IPR003165">
    <property type="entry name" value="Piwi"/>
</dbReference>
<reference evidence="4 5" key="1">
    <citation type="submission" date="2020-02" db="EMBL/GenBank/DDBJ databases">
        <title>Draft genome sequence of two Spirosoma agri KCTC 52727 and Spirosoma terrae KCTC 52035.</title>
        <authorList>
            <person name="Rojas J."/>
            <person name="Ambika Manirajan B."/>
            <person name="Suarez C."/>
            <person name="Ratering S."/>
            <person name="Schnell S."/>
        </authorList>
    </citation>
    <scope>NUCLEOTIDE SEQUENCE [LARGE SCALE GENOMIC DNA]</scope>
    <source>
        <strain evidence="4 5">KCTC 52035</strain>
    </source>
</reference>
<proteinExistence type="inferred from homology"/>
<sequence>LLIGGNFACKEHKAAFYKGVFQPVSNKCILPVYAEGRIKINMFEELFGVFNQGGSNVEILQPIELQPEKSSFLDTIKSLKIRYKENLLIIVFTEFKLPKTELKSLQKIGVQTQIYLGRQDKYQMSNFVVKCIEKLGGILSIIKSTKEPDTTYFLGIDLGHSIQEEQKTSNLAMVLFNYQGIIVKKSVNKNIPRNEALTEAAIERPLKDILTFVKKKNLPLPKKLIIHRDGKLHKYDLDNILTKISELFDIDCIDIVEVIKSGYPIIAKYNENSKSYINWQSGETWVLPHQKYAIMATNTQVEEQGRIINPIIIKYKFGQTELESILFQIYWFTKIYTNGLYNSTRLPATTLKANNIVSTSTITHTSSNLG</sequence>
<evidence type="ECO:0000256" key="1">
    <source>
        <dbReference type="ARBA" id="ARBA00035012"/>
    </source>
</evidence>
<feature type="domain" description="Piwi" evidence="3">
    <location>
        <begin position="116"/>
        <end position="230"/>
    </location>
</feature>
<comment type="caution">
    <text evidence="4">The sequence shown here is derived from an EMBL/GenBank/DDBJ whole genome shotgun (WGS) entry which is preliminary data.</text>
</comment>
<evidence type="ECO:0000313" key="5">
    <source>
        <dbReference type="Proteomes" id="UP000474175"/>
    </source>
</evidence>